<comment type="caution">
    <text evidence="2">The sequence shown here is derived from an EMBL/GenBank/DDBJ whole genome shotgun (WGS) entry which is preliminary data.</text>
</comment>
<gene>
    <name evidence="2" type="ORF">ACJRO7_002029</name>
</gene>
<reference evidence="2 3" key="1">
    <citation type="submission" date="2024-11" db="EMBL/GenBank/DDBJ databases">
        <title>Chromosome-level genome assembly of Eucalyptus globulus Labill. provides insights into its genome evolution.</title>
        <authorList>
            <person name="Li X."/>
        </authorList>
    </citation>
    <scope>NUCLEOTIDE SEQUENCE [LARGE SCALE GENOMIC DNA]</scope>
    <source>
        <strain evidence="2">CL2024</strain>
        <tissue evidence="2">Fresh tender leaves</tissue>
    </source>
</reference>
<dbReference type="AlphaFoldDB" id="A0ABD3LSW9"/>
<evidence type="ECO:0000313" key="3">
    <source>
        <dbReference type="Proteomes" id="UP001634007"/>
    </source>
</evidence>
<evidence type="ECO:0000313" key="2">
    <source>
        <dbReference type="EMBL" id="KAL3754865.1"/>
    </source>
</evidence>
<protein>
    <submittedName>
        <fullName evidence="2">Uncharacterized protein</fullName>
    </submittedName>
</protein>
<proteinExistence type="predicted"/>
<evidence type="ECO:0000256" key="1">
    <source>
        <dbReference type="SAM" id="MobiDB-lite"/>
    </source>
</evidence>
<name>A0ABD3LSW9_EUCGL</name>
<organism evidence="2 3">
    <name type="scientific">Eucalyptus globulus</name>
    <name type="common">Tasmanian blue gum</name>
    <dbReference type="NCBI Taxonomy" id="34317"/>
    <lineage>
        <taxon>Eukaryota</taxon>
        <taxon>Viridiplantae</taxon>
        <taxon>Streptophyta</taxon>
        <taxon>Embryophyta</taxon>
        <taxon>Tracheophyta</taxon>
        <taxon>Spermatophyta</taxon>
        <taxon>Magnoliopsida</taxon>
        <taxon>eudicotyledons</taxon>
        <taxon>Gunneridae</taxon>
        <taxon>Pentapetalae</taxon>
        <taxon>rosids</taxon>
        <taxon>malvids</taxon>
        <taxon>Myrtales</taxon>
        <taxon>Myrtaceae</taxon>
        <taxon>Myrtoideae</taxon>
        <taxon>Eucalypteae</taxon>
        <taxon>Eucalyptus</taxon>
    </lineage>
</organism>
<dbReference type="Proteomes" id="UP001634007">
    <property type="component" value="Unassembled WGS sequence"/>
</dbReference>
<feature type="compositionally biased region" description="Polar residues" evidence="1">
    <location>
        <begin position="46"/>
        <end position="56"/>
    </location>
</feature>
<accession>A0ABD3LSW9</accession>
<keyword evidence="3" id="KW-1185">Reference proteome</keyword>
<dbReference type="EMBL" id="JBJKBG010000001">
    <property type="protein sequence ID" value="KAL3754865.1"/>
    <property type="molecule type" value="Genomic_DNA"/>
</dbReference>
<sequence>MSLAAGRRSPSRPPPLDTSHRRRSREPSSLDARCCRALPLPVAASTPVTDYPTQVDLSRARLHSRPTTSARSRSPDDADSAISARNPLPLLEPEAPTKPILLSPLATTAAAHARSPDDADSAVSVGDPPPLLAPEALTTLILLSPLATHRLWSLGL</sequence>
<feature type="region of interest" description="Disordered" evidence="1">
    <location>
        <begin position="1"/>
        <end position="127"/>
    </location>
</feature>